<dbReference type="GO" id="GO:0006465">
    <property type="term" value="P:signal peptide processing"/>
    <property type="evidence" value="ECO:0007669"/>
    <property type="project" value="TreeGrafter"/>
</dbReference>
<reference evidence="6" key="1">
    <citation type="submission" date="2022-12" db="EMBL/GenBank/DDBJ databases">
        <title>Reference genome sequencing for broad-spectrum identification of bacterial and archaeal isolates by mass spectrometry.</title>
        <authorList>
            <person name="Sekiguchi Y."/>
            <person name="Tourlousse D.M."/>
        </authorList>
    </citation>
    <scope>NUCLEOTIDE SEQUENCE</scope>
    <source>
        <strain evidence="6">301</strain>
    </source>
</reference>
<dbReference type="GO" id="GO:0032259">
    <property type="term" value="P:methylation"/>
    <property type="evidence" value="ECO:0007669"/>
    <property type="project" value="UniProtKB-KW"/>
</dbReference>
<feature type="transmembrane region" description="Helical" evidence="4">
    <location>
        <begin position="59"/>
        <end position="77"/>
    </location>
</feature>
<dbReference type="AlphaFoldDB" id="A0A9W6CPK9"/>
<gene>
    <name evidence="7" type="ORF">GGQ86_003769</name>
    <name evidence="6" type="ORF">XFLAVUS301_38490</name>
</gene>
<dbReference type="GO" id="GO:0004190">
    <property type="term" value="F:aspartic-type endopeptidase activity"/>
    <property type="evidence" value="ECO:0007669"/>
    <property type="project" value="UniProtKB-EC"/>
</dbReference>
<accession>A0A9W6CPK9</accession>
<dbReference type="GO" id="GO:0008168">
    <property type="term" value="F:methyltransferase activity"/>
    <property type="evidence" value="ECO:0007669"/>
    <property type="project" value="UniProtKB-KW"/>
</dbReference>
<feature type="region of interest" description="Disordered" evidence="3">
    <location>
        <begin position="1"/>
        <end position="27"/>
    </location>
</feature>
<dbReference type="InterPro" id="IPR014032">
    <property type="entry name" value="Peptidase_A24A_bac"/>
</dbReference>
<dbReference type="EMBL" id="BSDO01000006">
    <property type="protein sequence ID" value="GLI24175.1"/>
    <property type="molecule type" value="Genomic_DNA"/>
</dbReference>
<sequence>MADAAAGEPMAEPARRDPVARGLGAQPRAGSRAETAALAALCLAAMGASLAVAGLPAGLPLAALVPVLAAIAVIDARHFLIPDALNAAGIALGLAYVALAADDMAEGLAAAGIRGLLLGLLFLGLRTGYRALRGRDGLGLGDVKLAVLAGVWLEVTAIPIAIEIAALSALLAYALRRRATGRALRFDGRLPFGLFLAPAVWIAFMIDALLLKAS</sequence>
<feature type="domain" description="Prepilin type IV endopeptidase peptidase" evidence="5">
    <location>
        <begin position="63"/>
        <end position="171"/>
    </location>
</feature>
<evidence type="ECO:0000259" key="5">
    <source>
        <dbReference type="Pfam" id="PF01478"/>
    </source>
</evidence>
<protein>
    <submittedName>
        <fullName evidence="7">Leader peptidase (Prepilin peptidase)/N-methyltransferase</fullName>
        <ecNumber evidence="7">2.1.1.-</ecNumber>
        <ecNumber evidence="7">3.4.23.43</ecNumber>
    </submittedName>
</protein>
<feature type="transmembrane region" description="Helical" evidence="4">
    <location>
        <begin position="84"/>
        <end position="101"/>
    </location>
</feature>
<name>A0A9W6CPK9_XANFL</name>
<feature type="transmembrane region" description="Helical" evidence="4">
    <location>
        <begin position="192"/>
        <end position="211"/>
    </location>
</feature>
<evidence type="ECO:0000313" key="6">
    <source>
        <dbReference type="EMBL" id="GLI24175.1"/>
    </source>
</evidence>
<comment type="similarity">
    <text evidence="1 2">Belongs to the peptidase A24 family.</text>
</comment>
<evidence type="ECO:0000256" key="3">
    <source>
        <dbReference type="SAM" id="MobiDB-lite"/>
    </source>
</evidence>
<evidence type="ECO:0000256" key="4">
    <source>
        <dbReference type="SAM" id="Phobius"/>
    </source>
</evidence>
<keyword evidence="4" id="KW-0812">Transmembrane</keyword>
<reference evidence="7 9" key="2">
    <citation type="submission" date="2023-07" db="EMBL/GenBank/DDBJ databases">
        <title>Genomic Encyclopedia of Type Strains, Phase IV (KMG-IV): sequencing the most valuable type-strain genomes for metagenomic binning, comparative biology and taxonomic classification.</title>
        <authorList>
            <person name="Goeker M."/>
        </authorList>
    </citation>
    <scope>NUCLEOTIDE SEQUENCE [LARGE SCALE GENOMIC DNA]</scope>
    <source>
        <strain evidence="7 9">DSM 338</strain>
    </source>
</reference>
<dbReference type="Pfam" id="PF01478">
    <property type="entry name" value="Peptidase_A24"/>
    <property type="match status" value="1"/>
</dbReference>
<evidence type="ECO:0000256" key="2">
    <source>
        <dbReference type="RuleBase" id="RU003793"/>
    </source>
</evidence>
<dbReference type="InterPro" id="IPR050882">
    <property type="entry name" value="Prepilin_peptidase/N-MTase"/>
</dbReference>
<organism evidence="6 8">
    <name type="scientific">Xanthobacter flavus</name>
    <dbReference type="NCBI Taxonomy" id="281"/>
    <lineage>
        <taxon>Bacteria</taxon>
        <taxon>Pseudomonadati</taxon>
        <taxon>Pseudomonadota</taxon>
        <taxon>Alphaproteobacteria</taxon>
        <taxon>Hyphomicrobiales</taxon>
        <taxon>Xanthobacteraceae</taxon>
        <taxon>Xanthobacter</taxon>
    </lineage>
</organism>
<feature type="transmembrane region" description="Helical" evidence="4">
    <location>
        <begin position="107"/>
        <end position="125"/>
    </location>
</feature>
<dbReference type="InterPro" id="IPR000045">
    <property type="entry name" value="Prepilin_IV_endopep_pep"/>
</dbReference>
<dbReference type="EC" id="3.4.23.43" evidence="7"/>
<dbReference type="PRINTS" id="PR00864">
    <property type="entry name" value="PREPILNPTASE"/>
</dbReference>
<dbReference type="Proteomes" id="UP001245370">
    <property type="component" value="Unassembled WGS sequence"/>
</dbReference>
<feature type="transmembrane region" description="Helical" evidence="4">
    <location>
        <begin position="145"/>
        <end position="172"/>
    </location>
</feature>
<dbReference type="Gene3D" id="1.20.120.1220">
    <property type="match status" value="1"/>
</dbReference>
<keyword evidence="4" id="KW-1133">Transmembrane helix</keyword>
<dbReference type="PANTHER" id="PTHR30487">
    <property type="entry name" value="TYPE 4 PREPILIN-LIKE PROTEINS LEADER PEPTIDE-PROCESSING ENZYME"/>
    <property type="match status" value="1"/>
</dbReference>
<evidence type="ECO:0000313" key="8">
    <source>
        <dbReference type="Proteomes" id="UP001144397"/>
    </source>
</evidence>
<dbReference type="PANTHER" id="PTHR30487:SF0">
    <property type="entry name" value="PREPILIN LEADER PEPTIDASE_N-METHYLTRANSFERASE-RELATED"/>
    <property type="match status" value="1"/>
</dbReference>
<keyword evidence="4" id="KW-0472">Membrane</keyword>
<evidence type="ECO:0000313" key="9">
    <source>
        <dbReference type="Proteomes" id="UP001245370"/>
    </source>
</evidence>
<keyword evidence="7" id="KW-0489">Methyltransferase</keyword>
<dbReference type="EMBL" id="JAVDPY010000007">
    <property type="protein sequence ID" value="MDR6335274.1"/>
    <property type="molecule type" value="Genomic_DNA"/>
</dbReference>
<dbReference type="RefSeq" id="WP_281808972.1">
    <property type="nucleotide sequence ID" value="NZ_BSDO01000006.1"/>
</dbReference>
<evidence type="ECO:0000256" key="1">
    <source>
        <dbReference type="ARBA" id="ARBA00005801"/>
    </source>
</evidence>
<comment type="caution">
    <text evidence="6">The sequence shown here is derived from an EMBL/GenBank/DDBJ whole genome shotgun (WGS) entry which is preliminary data.</text>
</comment>
<dbReference type="GeneID" id="95764625"/>
<proteinExistence type="inferred from homology"/>
<dbReference type="GO" id="GO:0005886">
    <property type="term" value="C:plasma membrane"/>
    <property type="evidence" value="ECO:0007669"/>
    <property type="project" value="TreeGrafter"/>
</dbReference>
<dbReference type="Proteomes" id="UP001144397">
    <property type="component" value="Unassembled WGS sequence"/>
</dbReference>
<evidence type="ECO:0000313" key="7">
    <source>
        <dbReference type="EMBL" id="MDR6335274.1"/>
    </source>
</evidence>
<dbReference type="EC" id="2.1.1.-" evidence="7"/>
<keyword evidence="9" id="KW-1185">Reference proteome</keyword>
<keyword evidence="7" id="KW-0808">Transferase</keyword>
<keyword evidence="7" id="KW-0378">Hydrolase</keyword>